<dbReference type="Proteomes" id="UP000031829">
    <property type="component" value="Chromosome"/>
</dbReference>
<reference evidence="1 2" key="1">
    <citation type="journal article" date="2015" name="Genome Announc.">
        <title>Complete genome sequences for 35 biothreat assay-relevant bacillus species.</title>
        <authorList>
            <person name="Johnson S.L."/>
            <person name="Daligault H.E."/>
            <person name="Davenport K.W."/>
            <person name="Jaissle J."/>
            <person name="Frey K.G."/>
            <person name="Ladner J.T."/>
            <person name="Broomall S.M."/>
            <person name="Bishop-Lilly K.A."/>
            <person name="Bruce D.C."/>
            <person name="Gibbons H.S."/>
            <person name="Coyne S.R."/>
            <person name="Lo C.C."/>
            <person name="Meincke L."/>
            <person name="Munk A.C."/>
            <person name="Koroleva G.I."/>
            <person name="Rosenzweig C.N."/>
            <person name="Palacios G.F."/>
            <person name="Redden C.L."/>
            <person name="Minogue T.D."/>
            <person name="Chain P.S."/>
        </authorList>
    </citation>
    <scope>NUCLEOTIDE SEQUENCE [LARGE SCALE GENOMIC DNA]</scope>
    <source>
        <strain evidence="2">ATCC 14581 / DSM 32 / JCM 2506 / NBRC 15308 / NCIMB 9376 / NCTC 10342 / NRRL B-14308 / VKM B-512</strain>
    </source>
</reference>
<dbReference type="HOGENOM" id="CLU_2950649_0_0_9"/>
<dbReference type="GeneID" id="93640809"/>
<evidence type="ECO:0000313" key="1">
    <source>
        <dbReference type="EMBL" id="AJI21361.1"/>
    </source>
</evidence>
<dbReference type="EMBL" id="CP009920">
    <property type="protein sequence ID" value="AJI21361.1"/>
    <property type="molecule type" value="Genomic_DNA"/>
</dbReference>
<proteinExistence type="predicted"/>
<organism evidence="1 2">
    <name type="scientific">Priestia megaterium (strain ATCC 14581 / DSM 32 / CCUG 1817 / JCM 2506 / NBRC 15308 / NCIMB 9376 / NCTC 10342 / NRRL B-14308 / VKM B-512 / Ford 19)</name>
    <name type="common">Bacillus megaterium</name>
    <dbReference type="NCBI Taxonomy" id="1348623"/>
    <lineage>
        <taxon>Bacteria</taxon>
        <taxon>Bacillati</taxon>
        <taxon>Bacillota</taxon>
        <taxon>Bacilli</taxon>
        <taxon>Bacillales</taxon>
        <taxon>Bacillaceae</taxon>
        <taxon>Priestia</taxon>
    </lineage>
</organism>
<evidence type="ECO:0000313" key="2">
    <source>
        <dbReference type="Proteomes" id="UP000031829"/>
    </source>
</evidence>
<dbReference type="AlphaFoldDB" id="A0A0B6ACV2"/>
<dbReference type="KEGG" id="bmeg:BG04_2740"/>
<protein>
    <submittedName>
        <fullName evidence="1">Uncharacterized protein</fullName>
    </submittedName>
</protein>
<name>A0A0B6ACV2_PRIM2</name>
<accession>A0A0B6ACV2</accession>
<dbReference type="RefSeq" id="WP_034654651.1">
    <property type="nucleotide sequence ID" value="NZ_BCVB01000024.1"/>
</dbReference>
<sequence>MVQISINNEVEQLKEQIKQLERKLLFVQQNCQHIIVESSHSSVRRCIKCFYQQEAKAEPEIF</sequence>
<gene>
    <name evidence="1" type="ORF">BG04_2740</name>
</gene>